<dbReference type="RefSeq" id="WP_207018086.1">
    <property type="nucleotide sequence ID" value="NZ_JACIDJ010000001.1"/>
</dbReference>
<dbReference type="AlphaFoldDB" id="A0A840A8M1"/>
<comment type="caution">
    <text evidence="1">The sequence shown here is derived from an EMBL/GenBank/DDBJ whole genome shotgun (WGS) entry which is preliminary data.</text>
</comment>
<dbReference type="PANTHER" id="PTHR11941">
    <property type="entry name" value="ENOYL-COA HYDRATASE-RELATED"/>
    <property type="match status" value="1"/>
</dbReference>
<reference evidence="1 2" key="1">
    <citation type="submission" date="2020-08" db="EMBL/GenBank/DDBJ databases">
        <title>Genomic Encyclopedia of Type Strains, Phase IV (KMG-IV): sequencing the most valuable type-strain genomes for metagenomic binning, comparative biology and taxonomic classification.</title>
        <authorList>
            <person name="Goeker M."/>
        </authorList>
    </citation>
    <scope>NUCLEOTIDE SEQUENCE [LARGE SCALE GENOMIC DNA]</scope>
    <source>
        <strain evidence="1 2">DSM 19979</strain>
    </source>
</reference>
<dbReference type="Gene3D" id="3.90.226.10">
    <property type="entry name" value="2-enoyl-CoA Hydratase, Chain A, domain 1"/>
    <property type="match status" value="1"/>
</dbReference>
<name>A0A840A8M1_9PROT</name>
<dbReference type="SUPFAM" id="SSF52096">
    <property type="entry name" value="ClpP/crotonase"/>
    <property type="match status" value="1"/>
</dbReference>
<dbReference type="EMBL" id="JACIDJ010000001">
    <property type="protein sequence ID" value="MBB3897447.1"/>
    <property type="molecule type" value="Genomic_DNA"/>
</dbReference>
<dbReference type="Pfam" id="PF00378">
    <property type="entry name" value="ECH_1"/>
    <property type="match status" value="1"/>
</dbReference>
<dbReference type="GO" id="GO:0006635">
    <property type="term" value="P:fatty acid beta-oxidation"/>
    <property type="evidence" value="ECO:0007669"/>
    <property type="project" value="TreeGrafter"/>
</dbReference>
<dbReference type="GO" id="GO:0003824">
    <property type="term" value="F:catalytic activity"/>
    <property type="evidence" value="ECO:0007669"/>
    <property type="project" value="UniProtKB-ARBA"/>
</dbReference>
<keyword evidence="2" id="KW-1185">Reference proteome</keyword>
<dbReference type="Proteomes" id="UP000553193">
    <property type="component" value="Unassembled WGS sequence"/>
</dbReference>
<dbReference type="CDD" id="cd06558">
    <property type="entry name" value="crotonase-like"/>
    <property type="match status" value="1"/>
</dbReference>
<dbReference type="InterPro" id="IPR029045">
    <property type="entry name" value="ClpP/crotonase-like_dom_sf"/>
</dbReference>
<evidence type="ECO:0000313" key="2">
    <source>
        <dbReference type="Proteomes" id="UP000553193"/>
    </source>
</evidence>
<sequence>MNDTTTDAVRAEHDGPVTTLWLNRAARGNALGTELVEALETALDASLAAGTRLIILRGEGRHFCTGFDLSDLDTASEGDLALRVLRIELLLQRLHALPVTTLAIAQGRAMGAGADLFAVCDHRLALEGSSFAFPGAGFGLVLGTGRLAGLVGDGVARRLLLAGSALPAEEAAHIGLATQHLPEDALPKAIAAARTAALRLDAPTVAALHGRTRRADDAGDLAALARSVARPGLRQRILDHRARTQAAKAPRA</sequence>
<gene>
    <name evidence="1" type="ORF">GGQ83_000873</name>
</gene>
<protein>
    <submittedName>
        <fullName evidence="1">Enoyl-CoA hydratase/carnithine racemase</fullName>
    </submittedName>
</protein>
<proteinExistence type="predicted"/>
<organism evidence="1 2">
    <name type="scientific">Roseococcus suduntuyensis</name>
    <dbReference type="NCBI Taxonomy" id="455361"/>
    <lineage>
        <taxon>Bacteria</taxon>
        <taxon>Pseudomonadati</taxon>
        <taxon>Pseudomonadota</taxon>
        <taxon>Alphaproteobacteria</taxon>
        <taxon>Acetobacterales</taxon>
        <taxon>Roseomonadaceae</taxon>
        <taxon>Roseococcus</taxon>
    </lineage>
</organism>
<dbReference type="InterPro" id="IPR001753">
    <property type="entry name" value="Enoyl-CoA_hydra/iso"/>
</dbReference>
<evidence type="ECO:0000313" key="1">
    <source>
        <dbReference type="EMBL" id="MBB3897447.1"/>
    </source>
</evidence>
<dbReference type="PANTHER" id="PTHR11941:SF54">
    <property type="entry name" value="ENOYL-COA HYDRATASE, MITOCHONDRIAL"/>
    <property type="match status" value="1"/>
</dbReference>
<accession>A0A840A8M1</accession>